<dbReference type="AlphaFoldDB" id="D3FD83"/>
<sequence length="424" mass="46598">MAKTKTLTAVDLFCGAGGLSQGLADAGMHVVAAADHDPDACATYRRNFPRTVLVEGDLTSREKHEALLDALQGSDLDLLAGGPPCQAYSQVRNHDRLIDDPRNRLYREFVGLLQEIRPRTLVLENVLGMSQLKGGAVRRQIEQDLSLQGAYDVISGVLDAGDFGTPQRRPRLVFIGVRTDIGVAPGLPEGTGLSRALRNGHSGQPTEALFSLDRPLHEVLTDPGDRRAVTVQQALSDLIEPGDVYSSRPQSAYQRWMRVKSKVPQDHTPSAIREDTRRRLQAIPPGGNVYDLPEELLRRYLGDSKWGPAGNGERLARRHFYAYRRLHPDWLAWTANTKADFAYHYEVARGLSVREAARIQGFPDRFHFVTAPKGTPGQLRNGARHSRYRQVGNAVPPPLAAAIGRSVCDLLGAHDPAELAAPSN</sequence>
<dbReference type="RefSeq" id="WP_012936526.1">
    <property type="nucleotide sequence ID" value="NC_013739.1"/>
</dbReference>
<dbReference type="InterPro" id="IPR018117">
    <property type="entry name" value="C5_DNA_meth_AS"/>
</dbReference>
<keyword evidence="4" id="KW-0680">Restriction system</keyword>
<evidence type="ECO:0000256" key="7">
    <source>
        <dbReference type="RuleBase" id="RU000417"/>
    </source>
</evidence>
<dbReference type="REBASE" id="23442">
    <property type="entry name" value="M.CwoDORF5064P"/>
</dbReference>
<dbReference type="InterPro" id="IPR001525">
    <property type="entry name" value="C5_MeTfrase"/>
</dbReference>
<dbReference type="SUPFAM" id="SSF53335">
    <property type="entry name" value="S-adenosyl-L-methionine-dependent methyltransferases"/>
    <property type="match status" value="1"/>
</dbReference>
<dbReference type="PROSITE" id="PS00094">
    <property type="entry name" value="C5_MTASE_1"/>
    <property type="match status" value="1"/>
</dbReference>
<gene>
    <name evidence="8" type="ordered locus">Cwoe_5064</name>
</gene>
<dbReference type="InterPro" id="IPR029063">
    <property type="entry name" value="SAM-dependent_MTases_sf"/>
</dbReference>
<dbReference type="InterPro" id="IPR031303">
    <property type="entry name" value="C5_meth_CS"/>
</dbReference>
<dbReference type="EMBL" id="CP001854">
    <property type="protein sequence ID" value="ADB53475.1"/>
    <property type="molecule type" value="Genomic_DNA"/>
</dbReference>
<dbReference type="Proteomes" id="UP000008229">
    <property type="component" value="Chromosome"/>
</dbReference>
<evidence type="ECO:0000313" key="8">
    <source>
        <dbReference type="EMBL" id="ADB53475.1"/>
    </source>
</evidence>
<accession>D3FD83</accession>
<evidence type="ECO:0000256" key="4">
    <source>
        <dbReference type="ARBA" id="ARBA00022747"/>
    </source>
</evidence>
<dbReference type="PANTHER" id="PTHR10629:SF52">
    <property type="entry name" value="DNA (CYTOSINE-5)-METHYLTRANSFERASE 1"/>
    <property type="match status" value="1"/>
</dbReference>
<dbReference type="PANTHER" id="PTHR10629">
    <property type="entry name" value="CYTOSINE-SPECIFIC METHYLTRANSFERASE"/>
    <property type="match status" value="1"/>
</dbReference>
<dbReference type="eggNOG" id="COG0270">
    <property type="taxonomic scope" value="Bacteria"/>
</dbReference>
<dbReference type="Gene3D" id="3.40.50.150">
    <property type="entry name" value="Vaccinia Virus protein VP39"/>
    <property type="match status" value="1"/>
</dbReference>
<feature type="active site" evidence="5">
    <location>
        <position position="85"/>
    </location>
</feature>
<dbReference type="InterPro" id="IPR050390">
    <property type="entry name" value="C5-Methyltransferase"/>
</dbReference>
<dbReference type="GO" id="GO:0032259">
    <property type="term" value="P:methylation"/>
    <property type="evidence" value="ECO:0007669"/>
    <property type="project" value="UniProtKB-KW"/>
</dbReference>
<keyword evidence="9" id="KW-1185">Reference proteome</keyword>
<dbReference type="GO" id="GO:0009307">
    <property type="term" value="P:DNA restriction-modification system"/>
    <property type="evidence" value="ECO:0007669"/>
    <property type="project" value="UniProtKB-KW"/>
</dbReference>
<keyword evidence="2 5" id="KW-0808">Transferase</keyword>
<keyword evidence="3 5" id="KW-0949">S-adenosyl-L-methionine</keyword>
<dbReference type="PROSITE" id="PS00095">
    <property type="entry name" value="C5_MTASE_2"/>
    <property type="match status" value="1"/>
</dbReference>
<dbReference type="OrthoDB" id="9813719at2"/>
<keyword evidence="1 5" id="KW-0489">Methyltransferase</keyword>
<dbReference type="Gene3D" id="3.90.120.10">
    <property type="entry name" value="DNA Methylase, subunit A, domain 2"/>
    <property type="match status" value="1"/>
</dbReference>
<proteinExistence type="inferred from homology"/>
<dbReference type="GO" id="GO:0003886">
    <property type="term" value="F:DNA (cytosine-5-)-methyltransferase activity"/>
    <property type="evidence" value="ECO:0007669"/>
    <property type="project" value="UniProtKB-EC"/>
</dbReference>
<dbReference type="KEGG" id="cwo:Cwoe_5064"/>
<reference evidence="9" key="2">
    <citation type="submission" date="2010-01" db="EMBL/GenBank/DDBJ databases">
        <title>The complete genome of Conexibacter woesei DSM 14684.</title>
        <authorList>
            <consortium name="US DOE Joint Genome Institute (JGI-PGF)"/>
            <person name="Lucas S."/>
            <person name="Copeland A."/>
            <person name="Lapidus A."/>
            <person name="Glavina del Rio T."/>
            <person name="Dalin E."/>
            <person name="Tice H."/>
            <person name="Bruce D."/>
            <person name="Goodwin L."/>
            <person name="Pitluck S."/>
            <person name="Kyrpides N."/>
            <person name="Mavromatis K."/>
            <person name="Ivanova N."/>
            <person name="Mikhailova N."/>
            <person name="Chertkov O."/>
            <person name="Brettin T."/>
            <person name="Detter J.C."/>
            <person name="Han C."/>
            <person name="Larimer F."/>
            <person name="Land M."/>
            <person name="Hauser L."/>
            <person name="Markowitz V."/>
            <person name="Cheng J.-F."/>
            <person name="Hugenholtz P."/>
            <person name="Woyke T."/>
            <person name="Wu D."/>
            <person name="Pukall R."/>
            <person name="Steenblock K."/>
            <person name="Schneider S."/>
            <person name="Klenk H.-P."/>
            <person name="Eisen J.A."/>
        </authorList>
    </citation>
    <scope>NUCLEOTIDE SEQUENCE [LARGE SCALE GENOMIC DNA]</scope>
    <source>
        <strain evidence="9">DSM 14684 / CIP 108061 / JCM 11494 / NBRC 100937 / ID131577</strain>
    </source>
</reference>
<comment type="similarity">
    <text evidence="5 6">Belongs to the class I-like SAM-binding methyltransferase superfamily. C5-methyltransferase family.</text>
</comment>
<dbReference type="EC" id="2.1.1.37" evidence="7"/>
<dbReference type="STRING" id="469383.Cwoe_5064"/>
<comment type="catalytic activity">
    <reaction evidence="7">
        <text>a 2'-deoxycytidine in DNA + S-adenosyl-L-methionine = a 5-methyl-2'-deoxycytidine in DNA + S-adenosyl-L-homocysteine + H(+)</text>
        <dbReference type="Rhea" id="RHEA:13681"/>
        <dbReference type="Rhea" id="RHEA-COMP:11369"/>
        <dbReference type="Rhea" id="RHEA-COMP:11370"/>
        <dbReference type="ChEBI" id="CHEBI:15378"/>
        <dbReference type="ChEBI" id="CHEBI:57856"/>
        <dbReference type="ChEBI" id="CHEBI:59789"/>
        <dbReference type="ChEBI" id="CHEBI:85452"/>
        <dbReference type="ChEBI" id="CHEBI:85454"/>
        <dbReference type="EC" id="2.1.1.37"/>
    </reaction>
</comment>
<dbReference type="HOGENOM" id="CLU_006958_2_4_11"/>
<evidence type="ECO:0000256" key="6">
    <source>
        <dbReference type="RuleBase" id="RU000416"/>
    </source>
</evidence>
<name>D3FD83_CONWI</name>
<evidence type="ECO:0000256" key="5">
    <source>
        <dbReference type="PROSITE-ProRule" id="PRU01016"/>
    </source>
</evidence>
<organism evidence="8 9">
    <name type="scientific">Conexibacter woesei (strain DSM 14684 / CCUG 47730 / CIP 108061 / JCM 11494 / NBRC 100937 / ID131577)</name>
    <dbReference type="NCBI Taxonomy" id="469383"/>
    <lineage>
        <taxon>Bacteria</taxon>
        <taxon>Bacillati</taxon>
        <taxon>Actinomycetota</taxon>
        <taxon>Thermoleophilia</taxon>
        <taxon>Solirubrobacterales</taxon>
        <taxon>Conexibacteraceae</taxon>
        <taxon>Conexibacter</taxon>
    </lineage>
</organism>
<evidence type="ECO:0000313" key="9">
    <source>
        <dbReference type="Proteomes" id="UP000008229"/>
    </source>
</evidence>
<evidence type="ECO:0000256" key="2">
    <source>
        <dbReference type="ARBA" id="ARBA00022679"/>
    </source>
</evidence>
<dbReference type="NCBIfam" id="TIGR00675">
    <property type="entry name" value="dcm"/>
    <property type="match status" value="1"/>
</dbReference>
<dbReference type="PRINTS" id="PR00105">
    <property type="entry name" value="C5METTRFRASE"/>
</dbReference>
<dbReference type="Pfam" id="PF00145">
    <property type="entry name" value="DNA_methylase"/>
    <property type="match status" value="1"/>
</dbReference>
<reference evidence="8 9" key="1">
    <citation type="journal article" date="2010" name="Stand. Genomic Sci.">
        <title>Complete genome sequence of Conexibacter woesei type strain (ID131577).</title>
        <authorList>
            <person name="Pukall R."/>
            <person name="Lapidus A."/>
            <person name="Glavina Del Rio T."/>
            <person name="Copeland A."/>
            <person name="Tice H."/>
            <person name="Cheng J.-F."/>
            <person name="Lucas S."/>
            <person name="Chen F."/>
            <person name="Nolan M."/>
            <person name="Bruce D."/>
            <person name="Goodwin L."/>
            <person name="Pitluck S."/>
            <person name="Mavromatis K."/>
            <person name="Ivanova N."/>
            <person name="Ovchinnikova G."/>
            <person name="Pati A."/>
            <person name="Chen A."/>
            <person name="Palaniappan K."/>
            <person name="Land M."/>
            <person name="Hauser L."/>
            <person name="Chang Y.-J."/>
            <person name="Jeffries C.D."/>
            <person name="Chain P."/>
            <person name="Meincke L."/>
            <person name="Sims D."/>
            <person name="Brettin T."/>
            <person name="Detter J.C."/>
            <person name="Rohde M."/>
            <person name="Goeker M."/>
            <person name="Bristow J."/>
            <person name="Eisen J.A."/>
            <person name="Markowitz V."/>
            <person name="Kyrpides N.C."/>
            <person name="Klenk H.-P."/>
            <person name="Hugenholtz P."/>
        </authorList>
    </citation>
    <scope>NUCLEOTIDE SEQUENCE [LARGE SCALE GENOMIC DNA]</scope>
    <source>
        <strain evidence="9">DSM 14684 / CIP 108061 / JCM 11494 / NBRC 100937 / ID131577</strain>
    </source>
</reference>
<dbReference type="GO" id="GO:0044027">
    <property type="term" value="P:negative regulation of gene expression via chromosomal CpG island methylation"/>
    <property type="evidence" value="ECO:0007669"/>
    <property type="project" value="TreeGrafter"/>
</dbReference>
<evidence type="ECO:0000256" key="3">
    <source>
        <dbReference type="ARBA" id="ARBA00022691"/>
    </source>
</evidence>
<dbReference type="PROSITE" id="PS51679">
    <property type="entry name" value="SAM_MT_C5"/>
    <property type="match status" value="1"/>
</dbReference>
<dbReference type="GO" id="GO:0003677">
    <property type="term" value="F:DNA binding"/>
    <property type="evidence" value="ECO:0007669"/>
    <property type="project" value="TreeGrafter"/>
</dbReference>
<protein>
    <recommendedName>
        <fullName evidence="7">Cytosine-specific methyltransferase</fullName>
        <ecNumber evidence="7">2.1.1.37</ecNumber>
    </recommendedName>
</protein>
<evidence type="ECO:0000256" key="1">
    <source>
        <dbReference type="ARBA" id="ARBA00022603"/>
    </source>
</evidence>